<organism evidence="2 3">
    <name type="scientific">Sporolituus thermophilus DSM 23256</name>
    <dbReference type="NCBI Taxonomy" id="1123285"/>
    <lineage>
        <taxon>Bacteria</taxon>
        <taxon>Bacillati</taxon>
        <taxon>Bacillota</taxon>
        <taxon>Negativicutes</taxon>
        <taxon>Selenomonadales</taxon>
        <taxon>Sporomusaceae</taxon>
        <taxon>Sporolituus</taxon>
    </lineage>
</organism>
<gene>
    <name evidence="2" type="ORF">SAMN05660235_01992</name>
</gene>
<dbReference type="AlphaFoldDB" id="A0A1G7M516"/>
<keyword evidence="1" id="KW-0547">Nucleotide-binding</keyword>
<dbReference type="SUPFAM" id="SSF52540">
    <property type="entry name" value="P-loop containing nucleoside triphosphate hydrolases"/>
    <property type="match status" value="1"/>
</dbReference>
<dbReference type="InterPro" id="IPR027417">
    <property type="entry name" value="P-loop_NTPase"/>
</dbReference>
<dbReference type="PIRSF" id="PIRSF036409">
    <property type="entry name" value="EutP_PduV"/>
    <property type="match status" value="1"/>
</dbReference>
<dbReference type="InterPro" id="IPR012381">
    <property type="entry name" value="EutP_PduV"/>
</dbReference>
<evidence type="ECO:0000313" key="3">
    <source>
        <dbReference type="Proteomes" id="UP000243333"/>
    </source>
</evidence>
<dbReference type="STRING" id="1123285.SAMN05660235_01992"/>
<comment type="similarity">
    <text evidence="1">Belongs to the EutP/PduV family.</text>
</comment>
<evidence type="ECO:0000313" key="2">
    <source>
        <dbReference type="EMBL" id="SDF56269.1"/>
    </source>
</evidence>
<protein>
    <submittedName>
        <fullName evidence="2">Ethanolamine utilization protein EutP</fullName>
    </submittedName>
</protein>
<dbReference type="OrthoDB" id="6179at2"/>
<dbReference type="Gene3D" id="3.40.50.300">
    <property type="entry name" value="P-loop containing nucleotide triphosphate hydrolases"/>
    <property type="match status" value="1"/>
</dbReference>
<dbReference type="PANTHER" id="PTHR40453">
    <property type="entry name" value="PROTEIN YOEF"/>
    <property type="match status" value="1"/>
</dbReference>
<dbReference type="Pfam" id="PF10662">
    <property type="entry name" value="PduV-EutP"/>
    <property type="match status" value="1"/>
</dbReference>
<evidence type="ECO:0000256" key="1">
    <source>
        <dbReference type="PIRNR" id="PIRNR036409"/>
    </source>
</evidence>
<dbReference type="EMBL" id="FNBU01000015">
    <property type="protein sequence ID" value="SDF56269.1"/>
    <property type="molecule type" value="Genomic_DNA"/>
</dbReference>
<accession>A0A1G7M516</accession>
<dbReference type="RefSeq" id="WP_093690446.1">
    <property type="nucleotide sequence ID" value="NZ_FNBU01000015.1"/>
</dbReference>
<dbReference type="GO" id="GO:0006576">
    <property type="term" value="P:biogenic amine metabolic process"/>
    <property type="evidence" value="ECO:0007669"/>
    <property type="project" value="InterPro"/>
</dbReference>
<dbReference type="GO" id="GO:0005524">
    <property type="term" value="F:ATP binding"/>
    <property type="evidence" value="ECO:0007669"/>
    <property type="project" value="UniProtKB-UniRule"/>
</dbReference>
<dbReference type="PANTHER" id="PTHR40453:SF1">
    <property type="entry name" value="PROTEIN YOEF"/>
    <property type="match status" value="1"/>
</dbReference>
<sequence>MAKVMIVGPVGAGKTTLVNALRDYQRPACKTASIIFDGDIIDTPGEYSQIPRFYPALLVTAMDAALVILVQDASTREVSLPPGFGGMLARPVVGAVTKIDLPGADSARAASRLRAAGVRDKIFFVSAMTGQGIEELSQFLNERGCNLWAKH</sequence>
<reference evidence="3" key="1">
    <citation type="submission" date="2016-10" db="EMBL/GenBank/DDBJ databases">
        <authorList>
            <person name="Varghese N."/>
            <person name="Submissions S."/>
        </authorList>
    </citation>
    <scope>NUCLEOTIDE SEQUENCE [LARGE SCALE GENOMIC DNA]</scope>
    <source>
        <strain evidence="3">DSM 23256</strain>
    </source>
</reference>
<dbReference type="Proteomes" id="UP000243333">
    <property type="component" value="Unassembled WGS sequence"/>
</dbReference>
<name>A0A1G7M516_9FIRM</name>
<proteinExistence type="inferred from homology"/>
<keyword evidence="3" id="KW-1185">Reference proteome</keyword>